<organism evidence="7 8">
    <name type="scientific">Orenia metallireducens</name>
    <dbReference type="NCBI Taxonomy" id="1413210"/>
    <lineage>
        <taxon>Bacteria</taxon>
        <taxon>Bacillati</taxon>
        <taxon>Bacillota</taxon>
        <taxon>Clostridia</taxon>
        <taxon>Halanaerobiales</taxon>
        <taxon>Halobacteroidaceae</taxon>
        <taxon>Orenia</taxon>
    </lineage>
</organism>
<dbReference type="GO" id="GO:1990281">
    <property type="term" value="C:efflux pump complex"/>
    <property type="evidence" value="ECO:0007669"/>
    <property type="project" value="TreeGrafter"/>
</dbReference>
<dbReference type="PANTHER" id="PTHR30026">
    <property type="entry name" value="OUTER MEMBRANE PROTEIN TOLC"/>
    <property type="match status" value="1"/>
</dbReference>
<gene>
    <name evidence="7" type="ORF">SAMN06265827_13732</name>
</gene>
<keyword evidence="8" id="KW-1185">Reference proteome</keyword>
<protein>
    <submittedName>
        <fullName evidence="7">Outer membrane protein TolC</fullName>
    </submittedName>
</protein>
<dbReference type="GO" id="GO:0015562">
    <property type="term" value="F:efflux transmembrane transporter activity"/>
    <property type="evidence" value="ECO:0007669"/>
    <property type="project" value="InterPro"/>
</dbReference>
<dbReference type="GO" id="GO:0009279">
    <property type="term" value="C:cell outer membrane"/>
    <property type="evidence" value="ECO:0007669"/>
    <property type="project" value="UniProtKB-SubCell"/>
</dbReference>
<evidence type="ECO:0000256" key="3">
    <source>
        <dbReference type="ARBA" id="ARBA00022692"/>
    </source>
</evidence>
<evidence type="ECO:0000313" key="8">
    <source>
        <dbReference type="Proteomes" id="UP000219573"/>
    </source>
</evidence>
<dbReference type="InterPro" id="IPR051906">
    <property type="entry name" value="TolC-like"/>
</dbReference>
<evidence type="ECO:0000256" key="6">
    <source>
        <dbReference type="SAM" id="Coils"/>
    </source>
</evidence>
<keyword evidence="6" id="KW-0175">Coiled coil</keyword>
<dbReference type="GO" id="GO:0015288">
    <property type="term" value="F:porin activity"/>
    <property type="evidence" value="ECO:0007669"/>
    <property type="project" value="TreeGrafter"/>
</dbReference>
<dbReference type="AlphaFoldDB" id="A0A285IBW9"/>
<keyword evidence="2" id="KW-1134">Transmembrane beta strand</keyword>
<dbReference type="Proteomes" id="UP000219573">
    <property type="component" value="Unassembled WGS sequence"/>
</dbReference>
<evidence type="ECO:0000256" key="4">
    <source>
        <dbReference type="ARBA" id="ARBA00023136"/>
    </source>
</evidence>
<accession>A0A285IBW9</accession>
<sequence length="459" mass="53765">MISPRVFSKEITLQEAVNWGLKNNPSLQELEYNLTKTERELAKIKAGFAWQVDFSGSTLYQQDTDLVLNQFGFTEETKEKGKNLKIGLQGTKLFSSGLTLENNIILNDKLSSIKSENLEDKVDYNLKVTQPIYPINPVELEQEYKKSYNEFLKIKNNLEWQQGIKKIDWLEGYLNILRLKESLDIAKENYDFSKDYLNKILKKQSIKEAGEQQVLIAKIDLKKAEFNLAQNNNKFIEEQQEWLEELGLSRDSQIVLSEDAKYLNNNKEKIYLLKVDQYSKGNLIERIKNCNPKVNSNKLELDLTKKEFKWEKNKNRAKLNLVANYNRLEEEWSIGVNLTQNLFDGGKEELINLDYKDDLDKLENDFQNLMKSLTLKLDKFINKLEEARVNFQEKKLTLDKAKLEKRLLQKQLQDGVITAREFKQKNIELEEALVDFKSAKDQIIISKLRLFYFVGMIKL</sequence>
<dbReference type="SUPFAM" id="SSF56954">
    <property type="entry name" value="Outer membrane efflux proteins (OEP)"/>
    <property type="match status" value="1"/>
</dbReference>
<name>A0A285IBW9_9FIRM</name>
<dbReference type="PANTHER" id="PTHR30026:SF20">
    <property type="entry name" value="OUTER MEMBRANE PROTEIN TOLC"/>
    <property type="match status" value="1"/>
</dbReference>
<keyword evidence="4" id="KW-0472">Membrane</keyword>
<evidence type="ECO:0000256" key="5">
    <source>
        <dbReference type="ARBA" id="ARBA00023237"/>
    </source>
</evidence>
<keyword evidence="5" id="KW-0998">Cell outer membrane</keyword>
<evidence type="ECO:0000256" key="1">
    <source>
        <dbReference type="ARBA" id="ARBA00004442"/>
    </source>
</evidence>
<reference evidence="8" key="1">
    <citation type="submission" date="2017-09" db="EMBL/GenBank/DDBJ databases">
        <authorList>
            <person name="Varghese N."/>
            <person name="Submissions S."/>
        </authorList>
    </citation>
    <scope>NUCLEOTIDE SEQUENCE [LARGE SCALE GENOMIC DNA]</scope>
    <source>
        <strain evidence="8">MSL47</strain>
    </source>
</reference>
<comment type="subcellular location">
    <subcellularLocation>
        <location evidence="1">Cell outer membrane</location>
    </subcellularLocation>
</comment>
<evidence type="ECO:0000313" key="7">
    <source>
        <dbReference type="EMBL" id="SNY45277.1"/>
    </source>
</evidence>
<dbReference type="EMBL" id="OBDZ01000037">
    <property type="protein sequence ID" value="SNY45277.1"/>
    <property type="molecule type" value="Genomic_DNA"/>
</dbReference>
<proteinExistence type="predicted"/>
<feature type="coiled-coil region" evidence="6">
    <location>
        <begin position="311"/>
        <end position="439"/>
    </location>
</feature>
<dbReference type="Gene3D" id="1.20.1600.10">
    <property type="entry name" value="Outer membrane efflux proteins (OEP)"/>
    <property type="match status" value="1"/>
</dbReference>
<keyword evidence="3" id="KW-0812">Transmembrane</keyword>
<evidence type="ECO:0000256" key="2">
    <source>
        <dbReference type="ARBA" id="ARBA00022452"/>
    </source>
</evidence>